<keyword evidence="9" id="KW-0408">Iron</keyword>
<reference evidence="14" key="2">
    <citation type="submission" date="2020-05" db="UniProtKB">
        <authorList>
            <consortium name="EnsemblMetazoa"/>
        </authorList>
    </citation>
    <scope>IDENTIFICATION</scope>
    <source>
        <strain evidence="14">IAEA</strain>
    </source>
</reference>
<keyword evidence="10 12" id="KW-0472">Membrane</keyword>
<comment type="subcellular location">
    <subcellularLocation>
        <location evidence="2">Membrane</location>
        <topology evidence="2">Multi-pass membrane protein</topology>
    </subcellularLocation>
</comment>
<evidence type="ECO:0000256" key="7">
    <source>
        <dbReference type="ARBA" id="ARBA00022982"/>
    </source>
</evidence>
<evidence type="ECO:0000313" key="14">
    <source>
        <dbReference type="EnsemblMetazoa" id="GPAI046591-PA"/>
    </source>
</evidence>
<keyword evidence="6" id="KW-0479">Metal-binding</keyword>
<feature type="region of interest" description="Disordered" evidence="11">
    <location>
        <begin position="84"/>
        <end position="256"/>
    </location>
</feature>
<feature type="transmembrane region" description="Helical" evidence="12">
    <location>
        <begin position="327"/>
        <end position="344"/>
    </location>
</feature>
<evidence type="ECO:0000256" key="6">
    <source>
        <dbReference type="ARBA" id="ARBA00022723"/>
    </source>
</evidence>
<dbReference type="VEuPathDB" id="VectorBase:GPAI046591"/>
<evidence type="ECO:0000256" key="3">
    <source>
        <dbReference type="ARBA" id="ARBA00022448"/>
    </source>
</evidence>
<feature type="transmembrane region" description="Helical" evidence="12">
    <location>
        <begin position="294"/>
        <end position="315"/>
    </location>
</feature>
<comment type="cofactor">
    <cofactor evidence="1">
        <name>heme b</name>
        <dbReference type="ChEBI" id="CHEBI:60344"/>
    </cofactor>
</comment>
<dbReference type="InterPro" id="IPR043205">
    <property type="entry name" value="CYB561/CYBRD1-like"/>
</dbReference>
<accession>A0A1B0AI72</accession>
<reference evidence="15" key="1">
    <citation type="submission" date="2014-03" db="EMBL/GenBank/DDBJ databases">
        <authorList>
            <person name="Aksoy S."/>
            <person name="Warren W."/>
            <person name="Wilson R.K."/>
        </authorList>
    </citation>
    <scope>NUCLEOTIDE SEQUENCE [LARGE SCALE GENOMIC DNA]</scope>
    <source>
        <strain evidence="15">IAEA</strain>
    </source>
</reference>
<evidence type="ECO:0000313" key="15">
    <source>
        <dbReference type="Proteomes" id="UP000092445"/>
    </source>
</evidence>
<feature type="transmembrane region" description="Helical" evidence="12">
    <location>
        <begin position="429"/>
        <end position="448"/>
    </location>
</feature>
<dbReference type="EnsemblMetazoa" id="GPAI046591-RA">
    <property type="protein sequence ID" value="GPAI046591-PA"/>
    <property type="gene ID" value="GPAI046591"/>
</dbReference>
<dbReference type="GO" id="GO:0016491">
    <property type="term" value="F:oxidoreductase activity"/>
    <property type="evidence" value="ECO:0007669"/>
    <property type="project" value="InterPro"/>
</dbReference>
<evidence type="ECO:0000256" key="12">
    <source>
        <dbReference type="SAM" id="Phobius"/>
    </source>
</evidence>
<keyword evidence="8 12" id="KW-1133">Transmembrane helix</keyword>
<dbReference type="Pfam" id="PF03188">
    <property type="entry name" value="Cytochrom_B561"/>
    <property type="match status" value="1"/>
</dbReference>
<feature type="compositionally biased region" description="Basic and acidic residues" evidence="11">
    <location>
        <begin position="99"/>
        <end position="112"/>
    </location>
</feature>
<keyword evidence="15" id="KW-1185">Reference proteome</keyword>
<evidence type="ECO:0000256" key="9">
    <source>
        <dbReference type="ARBA" id="ARBA00023004"/>
    </source>
</evidence>
<evidence type="ECO:0000259" key="13">
    <source>
        <dbReference type="SMART" id="SM00665"/>
    </source>
</evidence>
<keyword evidence="4" id="KW-0349">Heme</keyword>
<dbReference type="GO" id="GO:0046872">
    <property type="term" value="F:metal ion binding"/>
    <property type="evidence" value="ECO:0007669"/>
    <property type="project" value="UniProtKB-KW"/>
</dbReference>
<name>A0A1B0AI72_GLOPL</name>
<evidence type="ECO:0000256" key="1">
    <source>
        <dbReference type="ARBA" id="ARBA00001970"/>
    </source>
</evidence>
<dbReference type="PANTHER" id="PTHR10106:SF0">
    <property type="entry name" value="LD36721P"/>
    <property type="match status" value="1"/>
</dbReference>
<organism evidence="14 15">
    <name type="scientific">Glossina pallidipes</name>
    <name type="common">Tsetse fly</name>
    <dbReference type="NCBI Taxonomy" id="7398"/>
    <lineage>
        <taxon>Eukaryota</taxon>
        <taxon>Metazoa</taxon>
        <taxon>Ecdysozoa</taxon>
        <taxon>Arthropoda</taxon>
        <taxon>Hexapoda</taxon>
        <taxon>Insecta</taxon>
        <taxon>Pterygota</taxon>
        <taxon>Neoptera</taxon>
        <taxon>Endopterygota</taxon>
        <taxon>Diptera</taxon>
        <taxon>Brachycera</taxon>
        <taxon>Muscomorpha</taxon>
        <taxon>Hippoboscoidea</taxon>
        <taxon>Glossinidae</taxon>
        <taxon>Glossina</taxon>
    </lineage>
</organism>
<feature type="compositionally biased region" description="Basic and acidic residues" evidence="11">
    <location>
        <begin position="176"/>
        <end position="221"/>
    </location>
</feature>
<dbReference type="Gene3D" id="1.20.120.1770">
    <property type="match status" value="1"/>
</dbReference>
<evidence type="ECO:0000256" key="10">
    <source>
        <dbReference type="ARBA" id="ARBA00023136"/>
    </source>
</evidence>
<dbReference type="PANTHER" id="PTHR10106">
    <property type="entry name" value="CYTOCHROME B561-RELATED"/>
    <property type="match status" value="1"/>
</dbReference>
<proteinExistence type="predicted"/>
<evidence type="ECO:0000256" key="4">
    <source>
        <dbReference type="ARBA" id="ARBA00022617"/>
    </source>
</evidence>
<dbReference type="SMART" id="SM00665">
    <property type="entry name" value="B561"/>
    <property type="match status" value="1"/>
</dbReference>
<feature type="compositionally biased region" description="Basic and acidic residues" evidence="11">
    <location>
        <begin position="137"/>
        <end position="167"/>
    </location>
</feature>
<evidence type="ECO:0000256" key="5">
    <source>
        <dbReference type="ARBA" id="ARBA00022692"/>
    </source>
</evidence>
<keyword evidence="5 12" id="KW-0812">Transmembrane</keyword>
<protein>
    <recommendedName>
        <fullName evidence="13">Cytochrome b561 domain-containing protein</fullName>
    </recommendedName>
</protein>
<evidence type="ECO:0000256" key="11">
    <source>
        <dbReference type="SAM" id="MobiDB-lite"/>
    </source>
</evidence>
<keyword evidence="7" id="KW-0249">Electron transport</keyword>
<feature type="transmembrane region" description="Helical" evidence="12">
    <location>
        <begin position="397"/>
        <end position="417"/>
    </location>
</feature>
<dbReference type="AlphaFoldDB" id="A0A1B0AI72"/>
<dbReference type="STRING" id="7398.A0A1B0AI72"/>
<evidence type="ECO:0000256" key="8">
    <source>
        <dbReference type="ARBA" id="ARBA00022989"/>
    </source>
</evidence>
<evidence type="ECO:0000256" key="2">
    <source>
        <dbReference type="ARBA" id="ARBA00004141"/>
    </source>
</evidence>
<dbReference type="InterPro" id="IPR006593">
    <property type="entry name" value="Cyt_b561/ferric_Rdtase_TM"/>
</dbReference>
<dbReference type="GO" id="GO:0016020">
    <property type="term" value="C:membrane"/>
    <property type="evidence" value="ECO:0007669"/>
    <property type="project" value="UniProtKB-SubCell"/>
</dbReference>
<feature type="transmembrane region" description="Helical" evidence="12">
    <location>
        <begin position="364"/>
        <end position="385"/>
    </location>
</feature>
<feature type="domain" description="Cytochrome b561" evidence="13">
    <location>
        <begin position="292"/>
        <end position="417"/>
    </location>
</feature>
<keyword evidence="3" id="KW-0813">Transport</keyword>
<sequence>MFLISDRIHCRSIWYYASSYADLPRERGLFDAINTVVMNVTERARKPSQKNANNKKDVKSDEIVLPISTAVAGKEIIIPSPEEIPMGSVLPRKKPKKTAPREPARTEEKLEESIALSDNSTHLEEDESSNLVVRNAKKGDEPKTRPGKSLENEDETIDKNELKREIDLSTEGDAIDGEKKKIDPIGITEAHDTSADTDKVDFNSKHGVNDKPKRSRQRDSEGIGENRSGISFDRNITEDGDGISPDETLTKNRDEMSADTSKDFIIVEEGFEVLPQPQAYGDFQLRFCNNPIHGILGVFTTLIIGFSIILFRLFINKETRKIKGIHMLIQIIAIIILSVAIWISKDSGYSTPRSFLDLHVYGGWITFILLLLQVFAGLIIYTFFFKNGNMRQFMAPFHDIVGIFIFICLVGSCISGKRGLRNDYTHLNMIVYYLLTYLAFVIILYILLSPYYEWALVGPM</sequence>
<dbReference type="Proteomes" id="UP000092445">
    <property type="component" value="Unassembled WGS sequence"/>
</dbReference>